<name>A0ABV1BZB7_9FIRM</name>
<evidence type="ECO:0000313" key="2">
    <source>
        <dbReference type="Proteomes" id="UP001442364"/>
    </source>
</evidence>
<dbReference type="EMBL" id="JBBMER010000012">
    <property type="protein sequence ID" value="MEQ2380662.1"/>
    <property type="molecule type" value="Genomic_DNA"/>
</dbReference>
<sequence length="121" mass="14174">MKTKSKKAKAESANYLDYVPMHNEDKYPFQTDDNGAVTIMVENKGVFNKIAQVVFRKPRISKIHLDEMGNFIWPYIDGARTIYDISELVHEHFGDKAEPLYKRLVQYFKTLESYGFITFNK</sequence>
<keyword evidence="2" id="KW-1185">Reference proteome</keyword>
<dbReference type="Proteomes" id="UP001442364">
    <property type="component" value="Unassembled WGS sequence"/>
</dbReference>
<proteinExistence type="predicted"/>
<dbReference type="InterPro" id="IPR041881">
    <property type="entry name" value="PqqD_sf"/>
</dbReference>
<dbReference type="Pfam" id="PF05402">
    <property type="entry name" value="PqqD"/>
    <property type="match status" value="1"/>
</dbReference>
<dbReference type="InterPro" id="IPR008792">
    <property type="entry name" value="PQQD"/>
</dbReference>
<protein>
    <submittedName>
        <fullName evidence="1">PqqD family protein</fullName>
    </submittedName>
</protein>
<evidence type="ECO:0000313" key="1">
    <source>
        <dbReference type="EMBL" id="MEQ2380662.1"/>
    </source>
</evidence>
<comment type="caution">
    <text evidence="1">The sequence shown here is derived from an EMBL/GenBank/DDBJ whole genome shotgun (WGS) entry which is preliminary data.</text>
</comment>
<dbReference type="Gene3D" id="1.10.10.1150">
    <property type="entry name" value="Coenzyme PQQ synthesis protein D (PqqD)"/>
    <property type="match status" value="1"/>
</dbReference>
<organism evidence="1 2">
    <name type="scientific">[Lactobacillus] rogosae</name>
    <dbReference type="NCBI Taxonomy" id="706562"/>
    <lineage>
        <taxon>Bacteria</taxon>
        <taxon>Bacillati</taxon>
        <taxon>Bacillota</taxon>
        <taxon>Clostridia</taxon>
        <taxon>Lachnospirales</taxon>
        <taxon>Lachnospiraceae</taxon>
        <taxon>Lachnospira</taxon>
    </lineage>
</organism>
<gene>
    <name evidence="1" type="ORF">WMO14_12435</name>
</gene>
<dbReference type="RefSeq" id="WP_022502891.1">
    <property type="nucleotide sequence ID" value="NZ_DAWCMB010000098.1"/>
</dbReference>
<reference evidence="1 2" key="1">
    <citation type="submission" date="2024-03" db="EMBL/GenBank/DDBJ databases">
        <title>Human intestinal bacterial collection.</title>
        <authorList>
            <person name="Pauvert C."/>
            <person name="Hitch T.C.A."/>
            <person name="Clavel T."/>
        </authorList>
    </citation>
    <scope>NUCLEOTIDE SEQUENCE [LARGE SCALE GENOMIC DNA]</scope>
    <source>
        <strain evidence="1 2">CLA-AA-H255</strain>
    </source>
</reference>
<accession>A0ABV1BZB7</accession>